<dbReference type="InterPro" id="IPR028082">
    <property type="entry name" value="Peripla_BP_I"/>
</dbReference>
<dbReference type="Gene3D" id="3.40.50.2300">
    <property type="match status" value="2"/>
</dbReference>
<dbReference type="PANTHER" id="PTHR30146">
    <property type="entry name" value="LACI-RELATED TRANSCRIPTIONAL REPRESSOR"/>
    <property type="match status" value="1"/>
</dbReference>
<dbReference type="GO" id="GO:0003700">
    <property type="term" value="F:DNA-binding transcription factor activity"/>
    <property type="evidence" value="ECO:0007669"/>
    <property type="project" value="TreeGrafter"/>
</dbReference>
<evidence type="ECO:0000313" key="5">
    <source>
        <dbReference type="EMBL" id="PXY85778.1"/>
    </source>
</evidence>
<proteinExistence type="predicted"/>
<gene>
    <name evidence="5" type="ORF">DKK75_00980</name>
</gene>
<dbReference type="RefSeq" id="WP_110451603.1">
    <property type="nucleotide sequence ID" value="NZ_QGLL01000001.1"/>
</dbReference>
<name>A0A318MCS7_9BIFI</name>
<evidence type="ECO:0000259" key="4">
    <source>
        <dbReference type="PROSITE" id="PS50932"/>
    </source>
</evidence>
<dbReference type="PANTHER" id="PTHR30146:SF153">
    <property type="entry name" value="LACTOSE OPERON REPRESSOR"/>
    <property type="match status" value="1"/>
</dbReference>
<accession>A0A318MCS7</accession>
<dbReference type="SMART" id="SM00354">
    <property type="entry name" value="HTH_LACI"/>
    <property type="match status" value="1"/>
</dbReference>
<sequence>MRRRATLVDVAKRAGVSIGSVSNYLHNRPHMSEKMRKRIKDAVDDLGFVANESARTLRSGRTGLITLSIPDLRQVYFAELAEEVIRAARERGYGVIVESSGNSRERELACLSDVHRNMTDGLIMSPVKMSQDDLSLMEGDYPLVILGERVFGGPAPHVTVENEAASKAATEHLLRAGCKHIAVVGGSLDSSISSSRSLRTRGYLRALKEHGVTVDESLIRETGEWTSESGARAVRQMLAEGIRPDAIFALNDLQAFGVSSQLRELRIAVPEQIRVVGFDNIDEARYTIPSLTTVDPMRTVVAQKAIDLLIGQIETGRRASPAEYLTGYDIVYRHSSPKALS</sequence>
<dbReference type="CDD" id="cd06267">
    <property type="entry name" value="PBP1_LacI_sugar_binding-like"/>
    <property type="match status" value="1"/>
</dbReference>
<dbReference type="Pfam" id="PF13377">
    <property type="entry name" value="Peripla_BP_3"/>
    <property type="match status" value="1"/>
</dbReference>
<feature type="domain" description="HTH lacI-type" evidence="4">
    <location>
        <begin position="5"/>
        <end position="59"/>
    </location>
</feature>
<dbReference type="GO" id="GO:0000976">
    <property type="term" value="F:transcription cis-regulatory region binding"/>
    <property type="evidence" value="ECO:0007669"/>
    <property type="project" value="TreeGrafter"/>
</dbReference>
<dbReference type="AlphaFoldDB" id="A0A318MCS7"/>
<dbReference type="PROSITE" id="PS50932">
    <property type="entry name" value="HTH_LACI_2"/>
    <property type="match status" value="1"/>
</dbReference>
<evidence type="ECO:0000256" key="3">
    <source>
        <dbReference type="ARBA" id="ARBA00023163"/>
    </source>
</evidence>
<protein>
    <submittedName>
        <fullName evidence="5">LacI family transcriptional regulator</fullName>
    </submittedName>
</protein>
<dbReference type="Gene3D" id="1.10.260.40">
    <property type="entry name" value="lambda repressor-like DNA-binding domains"/>
    <property type="match status" value="1"/>
</dbReference>
<dbReference type="SUPFAM" id="SSF53822">
    <property type="entry name" value="Periplasmic binding protein-like I"/>
    <property type="match status" value="1"/>
</dbReference>
<reference evidence="5 6" key="1">
    <citation type="submission" date="2018-05" db="EMBL/GenBank/DDBJ databases">
        <title>Reference genomes for bee gut microbiota database.</title>
        <authorList>
            <person name="Ellegaard K.M."/>
        </authorList>
    </citation>
    <scope>NUCLEOTIDE SEQUENCE [LARGE SCALE GENOMIC DNA]</scope>
    <source>
        <strain evidence="5 6">ESL0200</strain>
    </source>
</reference>
<evidence type="ECO:0000313" key="6">
    <source>
        <dbReference type="Proteomes" id="UP000247744"/>
    </source>
</evidence>
<dbReference type="CDD" id="cd01392">
    <property type="entry name" value="HTH_LacI"/>
    <property type="match status" value="1"/>
</dbReference>
<dbReference type="Pfam" id="PF00356">
    <property type="entry name" value="LacI"/>
    <property type="match status" value="1"/>
</dbReference>
<dbReference type="OrthoDB" id="2854648at2"/>
<organism evidence="5 6">
    <name type="scientific">Bifidobacterium asteroides</name>
    <dbReference type="NCBI Taxonomy" id="1684"/>
    <lineage>
        <taxon>Bacteria</taxon>
        <taxon>Bacillati</taxon>
        <taxon>Actinomycetota</taxon>
        <taxon>Actinomycetes</taxon>
        <taxon>Bifidobacteriales</taxon>
        <taxon>Bifidobacteriaceae</taxon>
        <taxon>Bifidobacterium</taxon>
    </lineage>
</organism>
<dbReference type="PROSITE" id="PS00356">
    <property type="entry name" value="HTH_LACI_1"/>
    <property type="match status" value="1"/>
</dbReference>
<dbReference type="InterPro" id="IPR010982">
    <property type="entry name" value="Lambda_DNA-bd_dom_sf"/>
</dbReference>
<dbReference type="EMBL" id="QGLL01000001">
    <property type="protein sequence ID" value="PXY85778.1"/>
    <property type="molecule type" value="Genomic_DNA"/>
</dbReference>
<dbReference type="InterPro" id="IPR046335">
    <property type="entry name" value="LacI/GalR-like_sensor"/>
</dbReference>
<dbReference type="Proteomes" id="UP000247744">
    <property type="component" value="Unassembled WGS sequence"/>
</dbReference>
<evidence type="ECO:0000256" key="2">
    <source>
        <dbReference type="ARBA" id="ARBA00023125"/>
    </source>
</evidence>
<dbReference type="SUPFAM" id="SSF47413">
    <property type="entry name" value="lambda repressor-like DNA-binding domains"/>
    <property type="match status" value="1"/>
</dbReference>
<evidence type="ECO:0000256" key="1">
    <source>
        <dbReference type="ARBA" id="ARBA00023015"/>
    </source>
</evidence>
<dbReference type="InterPro" id="IPR000843">
    <property type="entry name" value="HTH_LacI"/>
</dbReference>
<comment type="caution">
    <text evidence="5">The sequence shown here is derived from an EMBL/GenBank/DDBJ whole genome shotgun (WGS) entry which is preliminary data.</text>
</comment>
<keyword evidence="2" id="KW-0238">DNA-binding</keyword>
<keyword evidence="1" id="KW-0805">Transcription regulation</keyword>
<keyword evidence="3" id="KW-0804">Transcription</keyword>